<dbReference type="InterPro" id="IPR024077">
    <property type="entry name" value="Neurolysin/TOP_dom2"/>
</dbReference>
<dbReference type="PANTHER" id="PTHR11804">
    <property type="entry name" value="PROTEASE M3 THIMET OLIGOPEPTIDASE-RELATED"/>
    <property type="match status" value="1"/>
</dbReference>
<dbReference type="Gene3D" id="3.40.390.10">
    <property type="entry name" value="Collagenase (Catalytic Domain)"/>
    <property type="match status" value="1"/>
</dbReference>
<dbReference type="EMBL" id="CAJNNW010004772">
    <property type="protein sequence ID" value="CAE8646756.1"/>
    <property type="molecule type" value="Genomic_DNA"/>
</dbReference>
<organism evidence="12 14">
    <name type="scientific">Polarella glacialis</name>
    <name type="common">Dinoflagellate</name>
    <dbReference type="NCBI Taxonomy" id="89957"/>
    <lineage>
        <taxon>Eukaryota</taxon>
        <taxon>Sar</taxon>
        <taxon>Alveolata</taxon>
        <taxon>Dinophyceae</taxon>
        <taxon>Suessiales</taxon>
        <taxon>Suessiaceae</taxon>
        <taxon>Polarella</taxon>
    </lineage>
</organism>
<keyword evidence="14" id="KW-1185">Reference proteome</keyword>
<dbReference type="EC" id="3.4.24.70" evidence="8"/>
<dbReference type="InterPro" id="IPR024079">
    <property type="entry name" value="MetalloPept_cat_dom_sf"/>
</dbReference>
<accession>A0A813FQQ0</accession>
<dbReference type="GO" id="GO:0006518">
    <property type="term" value="P:peptide metabolic process"/>
    <property type="evidence" value="ECO:0007669"/>
    <property type="project" value="TreeGrafter"/>
</dbReference>
<protein>
    <recommendedName>
        <fullName evidence="8">oligopeptidase A</fullName>
        <ecNumber evidence="8">3.4.24.70</ecNumber>
    </recommendedName>
</protein>
<keyword evidence="3 9" id="KW-0479">Metal-binding</keyword>
<feature type="domain" description="Oligopeptidase A N-terminal" evidence="11">
    <location>
        <begin position="105"/>
        <end position="226"/>
    </location>
</feature>
<evidence type="ECO:0000256" key="3">
    <source>
        <dbReference type="ARBA" id="ARBA00022723"/>
    </source>
</evidence>
<evidence type="ECO:0000259" key="10">
    <source>
        <dbReference type="Pfam" id="PF01432"/>
    </source>
</evidence>
<comment type="cofactor">
    <cofactor evidence="9">
        <name>Zn(2+)</name>
        <dbReference type="ChEBI" id="CHEBI:29105"/>
    </cofactor>
    <text evidence="9">Binds 1 zinc ion.</text>
</comment>
<evidence type="ECO:0000259" key="11">
    <source>
        <dbReference type="Pfam" id="PF19310"/>
    </source>
</evidence>
<keyword evidence="5 9" id="KW-0862">Zinc</keyword>
<dbReference type="Pfam" id="PF01432">
    <property type="entry name" value="Peptidase_M3"/>
    <property type="match status" value="1"/>
</dbReference>
<evidence type="ECO:0000256" key="1">
    <source>
        <dbReference type="ARBA" id="ARBA00006040"/>
    </source>
</evidence>
<evidence type="ECO:0000256" key="7">
    <source>
        <dbReference type="ARBA" id="ARBA00024603"/>
    </source>
</evidence>
<dbReference type="SUPFAM" id="SSF55486">
    <property type="entry name" value="Metalloproteases ('zincins'), catalytic domain"/>
    <property type="match status" value="1"/>
</dbReference>
<keyword evidence="2 9" id="KW-0645">Protease</keyword>
<dbReference type="InterPro" id="IPR045666">
    <property type="entry name" value="OpdA_N"/>
</dbReference>
<dbReference type="Gene3D" id="1.10.1370.40">
    <property type="match status" value="1"/>
</dbReference>
<name>A0A813FQQ0_POLGL</name>
<dbReference type="Pfam" id="PF19310">
    <property type="entry name" value="TOP_N"/>
    <property type="match status" value="1"/>
</dbReference>
<gene>
    <name evidence="12" type="ORF">PGLA1383_LOCUS32288</name>
    <name evidence="13" type="ORF">PGLA2088_LOCUS5086</name>
</gene>
<dbReference type="Gene3D" id="1.10.1370.10">
    <property type="entry name" value="Neurolysin, domain 3"/>
    <property type="match status" value="1"/>
</dbReference>
<evidence type="ECO:0000256" key="9">
    <source>
        <dbReference type="RuleBase" id="RU003435"/>
    </source>
</evidence>
<dbReference type="AlphaFoldDB" id="A0A813FQQ0"/>
<reference evidence="12" key="1">
    <citation type="submission" date="2021-02" db="EMBL/GenBank/DDBJ databases">
        <authorList>
            <person name="Dougan E. K."/>
            <person name="Rhodes N."/>
            <person name="Thang M."/>
            <person name="Chan C."/>
        </authorList>
    </citation>
    <scope>NUCLEOTIDE SEQUENCE</scope>
</reference>
<evidence type="ECO:0000313" key="12">
    <source>
        <dbReference type="EMBL" id="CAE8614559.1"/>
    </source>
</evidence>
<dbReference type="Proteomes" id="UP000654075">
    <property type="component" value="Unassembled WGS sequence"/>
</dbReference>
<dbReference type="FunFam" id="3.40.390.10:FF:000009">
    <property type="entry name" value="Oligopeptidase A"/>
    <property type="match status" value="1"/>
</dbReference>
<dbReference type="GO" id="GO:0005829">
    <property type="term" value="C:cytosol"/>
    <property type="evidence" value="ECO:0007669"/>
    <property type="project" value="UniProtKB-ARBA"/>
</dbReference>
<evidence type="ECO:0000256" key="8">
    <source>
        <dbReference type="ARBA" id="ARBA00026100"/>
    </source>
</evidence>
<evidence type="ECO:0000313" key="13">
    <source>
        <dbReference type="EMBL" id="CAE8646756.1"/>
    </source>
</evidence>
<comment type="catalytic activity">
    <reaction evidence="7">
        <text>Hydrolysis of oligopeptides, with broad specificity. Gly or Ala commonly occur as P1 or P1' residues, but more distant residues are also important, as is shown by the fact that Z-Gly-Pro-Gly-|-Gly-Pro-Ala is cleaved, but not Z-(Gly)(5).</text>
        <dbReference type="EC" id="3.4.24.70"/>
    </reaction>
</comment>
<comment type="caution">
    <text evidence="12">The sequence shown here is derived from an EMBL/GenBank/DDBJ whole genome shotgun (WGS) entry which is preliminary data.</text>
</comment>
<dbReference type="PANTHER" id="PTHR11804:SF83">
    <property type="entry name" value="LD37516P"/>
    <property type="match status" value="1"/>
</dbReference>
<dbReference type="InterPro" id="IPR034005">
    <property type="entry name" value="M3A_DCP"/>
</dbReference>
<evidence type="ECO:0000256" key="2">
    <source>
        <dbReference type="ARBA" id="ARBA00022670"/>
    </source>
</evidence>
<evidence type="ECO:0000256" key="4">
    <source>
        <dbReference type="ARBA" id="ARBA00022801"/>
    </source>
</evidence>
<comment type="similarity">
    <text evidence="1 9">Belongs to the peptidase M3 family.</text>
</comment>
<dbReference type="Proteomes" id="UP000626109">
    <property type="component" value="Unassembled WGS sequence"/>
</dbReference>
<dbReference type="InterPro" id="IPR001567">
    <property type="entry name" value="Pept_M3A_M3B_dom"/>
</dbReference>
<dbReference type="InterPro" id="IPR045090">
    <property type="entry name" value="Pept_M3A_M3B"/>
</dbReference>
<evidence type="ECO:0000256" key="6">
    <source>
        <dbReference type="ARBA" id="ARBA00023049"/>
    </source>
</evidence>
<dbReference type="EMBL" id="CAJNNV010025449">
    <property type="protein sequence ID" value="CAE8614559.1"/>
    <property type="molecule type" value="Genomic_DNA"/>
</dbReference>
<dbReference type="GO" id="GO:0006508">
    <property type="term" value="P:proteolysis"/>
    <property type="evidence" value="ECO:0007669"/>
    <property type="project" value="UniProtKB-KW"/>
</dbReference>
<evidence type="ECO:0000256" key="5">
    <source>
        <dbReference type="ARBA" id="ARBA00022833"/>
    </source>
</evidence>
<keyword evidence="4 9" id="KW-0378">Hydrolase</keyword>
<evidence type="ECO:0000313" key="14">
    <source>
        <dbReference type="Proteomes" id="UP000654075"/>
    </source>
</evidence>
<dbReference type="OMA" id="TEYFAFK"/>
<sequence length="769" mass="83897">MVSPSMQHAARLSRARNGQRAVAPVRRFVLAAAACTVPSMAFSFLRHRLHSPLQSAANGAASAVGHRMALRSASASAVVAENPLLDTSGLPHFTAIEPVHVQPGMTAVLSSLREGFQKFEAELPTRPARYESIVEPLEKLNFPLAYSWGIVSHLNGVKNSEALREVHQACQPEVVKASMELGQSRPVYDALARLDFDKLTEPQQRVVESSLRGMRLSGVDLEGEAKAQFNDIALKLSELGTQFQNNLLDATKAFELTLTDLADVAGLPQTALAAAAQSYNQALAKKGDEAKGVQEATPEAGPWRLTLDMPSYIPAMKHLKSSATREQLYRANVGRASTGKLDNGPLVAEILELRQTAAKMLGFGSFAEQSLASKMAPDAEAVSSLTKQLSDVARPAALRELAELKEFAASKGYEGELKLWDVTYWSERYKEAKYSYDEEALRPYFSLPKVLEGMFGIASKLFGIEIARDDAAADRWHPDVMFFKVTDSSTGEHIASFFLDAYARPGEKRGGAWMADCLGRSKALGTKPVAYLTCNGSPPLGEQPSLMTFSDAETLFHEFGHGLQHMLTHVEDGEASGINNIEWDAVELPSQFMENWLFHKPTVDSFAVHYETGEPLPADIFDKIKGARVFMAGSVMLRQLQFGALDMELHAGLTAGEAPFDVQKRIAKQYAVIPPLEEDRFLNSFAHIFAGGYAAGYYSYKWAEVLSADAFAAFEEAGLDDPAALAETGRRFRATVLGCGGSRHPANVYRDFRGKDATADAVLRHNGLT</sequence>
<feature type="domain" description="Peptidase M3A/M3B catalytic" evidence="10">
    <location>
        <begin position="316"/>
        <end position="767"/>
    </location>
</feature>
<dbReference type="GO" id="GO:0004222">
    <property type="term" value="F:metalloendopeptidase activity"/>
    <property type="evidence" value="ECO:0007669"/>
    <property type="project" value="UniProtKB-EC"/>
</dbReference>
<keyword evidence="6 9" id="KW-0482">Metalloprotease</keyword>
<dbReference type="CDD" id="cd06456">
    <property type="entry name" value="M3A_DCP"/>
    <property type="match status" value="1"/>
</dbReference>
<proteinExistence type="inferred from homology"/>
<dbReference type="GO" id="GO:0046872">
    <property type="term" value="F:metal ion binding"/>
    <property type="evidence" value="ECO:0007669"/>
    <property type="project" value="UniProtKB-UniRule"/>
</dbReference>
<dbReference type="OrthoDB" id="418020at2759"/>